<dbReference type="SMART" id="SM00256">
    <property type="entry name" value="FBOX"/>
    <property type="match status" value="1"/>
</dbReference>
<dbReference type="Pfam" id="PF12937">
    <property type="entry name" value="F-box-like"/>
    <property type="match status" value="1"/>
</dbReference>
<dbReference type="Proteomes" id="UP000076632">
    <property type="component" value="Unassembled WGS sequence"/>
</dbReference>
<dbReference type="GeneID" id="28897552"/>
<evidence type="ECO:0000313" key="3">
    <source>
        <dbReference type="Proteomes" id="UP000076632"/>
    </source>
</evidence>
<accession>A0A165HJX1</accession>
<name>A0A165HJX1_XYLHT</name>
<organism evidence="2 3">
    <name type="scientific">Xylona heveae (strain CBS 132557 / TC161)</name>
    <dbReference type="NCBI Taxonomy" id="1328760"/>
    <lineage>
        <taxon>Eukaryota</taxon>
        <taxon>Fungi</taxon>
        <taxon>Dikarya</taxon>
        <taxon>Ascomycota</taxon>
        <taxon>Pezizomycotina</taxon>
        <taxon>Xylonomycetes</taxon>
        <taxon>Xylonales</taxon>
        <taxon>Xylonaceae</taxon>
        <taxon>Xylona</taxon>
    </lineage>
</organism>
<dbReference type="OMA" id="ENGAYEM"/>
<keyword evidence="3" id="KW-1185">Reference proteome</keyword>
<dbReference type="OrthoDB" id="5422579at2759"/>
<dbReference type="CDD" id="cd09917">
    <property type="entry name" value="F-box_SF"/>
    <property type="match status" value="1"/>
</dbReference>
<evidence type="ECO:0000259" key="1">
    <source>
        <dbReference type="PROSITE" id="PS50181"/>
    </source>
</evidence>
<feature type="domain" description="F-box" evidence="1">
    <location>
        <begin position="1"/>
        <end position="47"/>
    </location>
</feature>
<dbReference type="RefSeq" id="XP_018189179.1">
    <property type="nucleotide sequence ID" value="XM_018332415.1"/>
</dbReference>
<dbReference type="EMBL" id="KV407457">
    <property type="protein sequence ID" value="KZF23624.1"/>
    <property type="molecule type" value="Genomic_DNA"/>
</dbReference>
<evidence type="ECO:0000313" key="2">
    <source>
        <dbReference type="EMBL" id="KZF23624.1"/>
    </source>
</evidence>
<dbReference type="InterPro" id="IPR001810">
    <property type="entry name" value="F-box_dom"/>
</dbReference>
<gene>
    <name evidence="2" type="ORF">L228DRAFT_246437</name>
</gene>
<dbReference type="SUPFAM" id="SSF81383">
    <property type="entry name" value="F-box domain"/>
    <property type="match status" value="1"/>
</dbReference>
<protein>
    <recommendedName>
        <fullName evidence="1">F-box domain-containing protein</fullName>
    </recommendedName>
</protein>
<dbReference type="AlphaFoldDB" id="A0A165HJX1"/>
<dbReference type="InterPro" id="IPR036047">
    <property type="entry name" value="F-box-like_dom_sf"/>
</dbReference>
<sequence>MDQMPQEILELIFSHCDFTSLKQARLVCRSLADAIAPTIFEVVWIALLPESLSKLEQISRHEIYKSYVRKIVYLGDILPAFGSLDRWKTQIDERPRIRDFIHSKLALAAVNTSPQWLREHDMMAKREWLSLPRIVSSPEVVGNKYKRYQYQMAAQADMIRTGFDMSIILTAVGRLENLKDVVVETCHYMDANRQPLWSSFREETLIGPDEWNEVRRRREDEWRRAVEGVRHISSLLLAIHRAGLQPRSLEFQTVGLAFWDQNPISFLEGIPSQWTKPLMRGALHNLRRLKLRVEYDVFACDEIMAGLREFLLEANELDDLSLELAEENNEGSLLHEQSPKVLGLLDDLTWPRLRKLLLSSLAREDKLISFLGRHASTLKNLTLIDVILVEGQGSWSSVIRQLPHVLSLEKVYLEGLWDDHFGSEALLLENLGGDYEAAIDRYVLGEGPFPLLDRYIFESTPEH</sequence>
<dbReference type="InParanoid" id="A0A165HJX1"/>
<proteinExistence type="predicted"/>
<dbReference type="STRING" id="1328760.A0A165HJX1"/>
<reference evidence="2 3" key="1">
    <citation type="journal article" date="2016" name="Fungal Biol.">
        <title>The genome of Xylona heveae provides a window into fungal endophytism.</title>
        <authorList>
            <person name="Gazis R."/>
            <person name="Kuo A."/>
            <person name="Riley R."/>
            <person name="LaButti K."/>
            <person name="Lipzen A."/>
            <person name="Lin J."/>
            <person name="Amirebrahimi M."/>
            <person name="Hesse C.N."/>
            <person name="Spatafora J.W."/>
            <person name="Henrissat B."/>
            <person name="Hainaut M."/>
            <person name="Grigoriev I.V."/>
            <person name="Hibbett D.S."/>
        </authorList>
    </citation>
    <scope>NUCLEOTIDE SEQUENCE [LARGE SCALE GENOMIC DNA]</scope>
    <source>
        <strain evidence="2 3">TC161</strain>
    </source>
</reference>
<dbReference type="PROSITE" id="PS50181">
    <property type="entry name" value="FBOX"/>
    <property type="match status" value="1"/>
</dbReference>